<dbReference type="InterPro" id="IPR044015">
    <property type="entry name" value="FBPase_C_dom"/>
</dbReference>
<dbReference type="Proteomes" id="UP001157974">
    <property type="component" value="Unassembled WGS sequence"/>
</dbReference>
<dbReference type="PANTHER" id="PTHR11556:SF35">
    <property type="entry name" value="SEDOHEPTULOSE-1,7-BISPHOSPHATASE, CHLOROPLASTIC"/>
    <property type="match status" value="1"/>
</dbReference>
<evidence type="ECO:0000256" key="5">
    <source>
        <dbReference type="ARBA" id="ARBA00013093"/>
    </source>
</evidence>
<dbReference type="GO" id="GO:0006002">
    <property type="term" value="P:fructose 6-phosphate metabolic process"/>
    <property type="evidence" value="ECO:0007669"/>
    <property type="project" value="TreeGrafter"/>
</dbReference>
<dbReference type="InterPro" id="IPR033391">
    <property type="entry name" value="FBPase_N"/>
</dbReference>
<sequence>MQEWGAEAEDPEDGFGDMRRGVRTVEEMLEDLNVMNGSSLRLPSQKGEMVDEVPVDPSVEDDMLIPGLPPQVGHTITTYLIGSRNQILKLLDDSGLGHDENEGSDSVHDLVMILTSITTAIKTVGAQVKRLGLPRAATANPKVLNQLANETWINTLRSNGRCSMLVSEDREEPVIVDHESMGRYIVVFDPLTGLAEPPCEDMGAIFGIFRQRSQGLPKLDDVTQPGRQIVAAGYALYGSSTVIMFSIGDGVHGFTLDPTMSEFILTHENVKIPFAGHIYAVNEGHTSSFRDPVRRMLTELKSEPALDGSKRQLRYVGSMVADIHRTITYGGVYMYPEYNQQPAGRLKLLYEAAPLAFLVEQAGGQASNGEKSILDIIPQSVSGEVAPGPTLRERWFAFFRTSKTEDGSRAFLAIVLNNKAAMPMGIPRPSGGDRCKTCGRLRTALLFF</sequence>
<keyword evidence="7" id="KW-0479">Metal-binding</keyword>
<dbReference type="HAMAP" id="MF_01855">
    <property type="entry name" value="FBPase_class1"/>
    <property type="match status" value="1"/>
</dbReference>
<dbReference type="EMBL" id="JAMWBK010000007">
    <property type="protein sequence ID" value="KAJ8903191.1"/>
    <property type="molecule type" value="Genomic_DNA"/>
</dbReference>
<dbReference type="GO" id="GO:0006094">
    <property type="term" value="P:gluconeogenesis"/>
    <property type="evidence" value="ECO:0007669"/>
    <property type="project" value="TreeGrafter"/>
</dbReference>
<evidence type="ECO:0000256" key="1">
    <source>
        <dbReference type="ARBA" id="ARBA00001273"/>
    </source>
</evidence>
<keyword evidence="6" id="KW-0963">Cytoplasm</keyword>
<dbReference type="GO" id="GO:0042132">
    <property type="term" value="F:fructose 1,6-bisphosphate 1-phosphatase activity"/>
    <property type="evidence" value="ECO:0007669"/>
    <property type="project" value="UniProtKB-EC"/>
</dbReference>
<accession>A0AAV8URG7</accession>
<comment type="pathway">
    <text evidence="3">Carbohydrate biosynthesis; Calvin cycle.</text>
</comment>
<dbReference type="InterPro" id="IPR028343">
    <property type="entry name" value="FBPtase"/>
</dbReference>
<proteinExistence type="inferred from homology"/>
<evidence type="ECO:0000259" key="13">
    <source>
        <dbReference type="Pfam" id="PF18913"/>
    </source>
</evidence>
<evidence type="ECO:0000256" key="10">
    <source>
        <dbReference type="ARBA" id="ARBA00023277"/>
    </source>
</evidence>
<dbReference type="GO" id="GO:0030388">
    <property type="term" value="P:fructose 1,6-bisphosphate metabolic process"/>
    <property type="evidence" value="ECO:0007669"/>
    <property type="project" value="TreeGrafter"/>
</dbReference>
<organism evidence="14 15">
    <name type="scientific">Rhodosorus marinus</name>
    <dbReference type="NCBI Taxonomy" id="101924"/>
    <lineage>
        <taxon>Eukaryota</taxon>
        <taxon>Rhodophyta</taxon>
        <taxon>Stylonematophyceae</taxon>
        <taxon>Stylonematales</taxon>
        <taxon>Stylonemataceae</taxon>
        <taxon>Rhodosorus</taxon>
    </lineage>
</organism>
<feature type="domain" description="Fructose-1-6-bisphosphatase class 1 C-terminal" evidence="13">
    <location>
        <begin position="272"/>
        <end position="382"/>
    </location>
</feature>
<dbReference type="Gene3D" id="3.40.190.80">
    <property type="match status" value="1"/>
</dbReference>
<evidence type="ECO:0000259" key="12">
    <source>
        <dbReference type="Pfam" id="PF00316"/>
    </source>
</evidence>
<keyword evidence="15" id="KW-1185">Reference proteome</keyword>
<comment type="catalytic activity">
    <reaction evidence="1">
        <text>beta-D-fructose 1,6-bisphosphate + H2O = beta-D-fructose 6-phosphate + phosphate</text>
        <dbReference type="Rhea" id="RHEA:11064"/>
        <dbReference type="ChEBI" id="CHEBI:15377"/>
        <dbReference type="ChEBI" id="CHEBI:32966"/>
        <dbReference type="ChEBI" id="CHEBI:43474"/>
        <dbReference type="ChEBI" id="CHEBI:57634"/>
        <dbReference type="EC" id="3.1.3.11"/>
    </reaction>
</comment>
<comment type="similarity">
    <text evidence="4 11">Belongs to the FBPase class 1 family.</text>
</comment>
<gene>
    <name evidence="14" type="ORF">NDN08_004301</name>
</gene>
<keyword evidence="10 11" id="KW-0119">Carbohydrate metabolism</keyword>
<evidence type="ECO:0000256" key="6">
    <source>
        <dbReference type="ARBA" id="ARBA00022490"/>
    </source>
</evidence>
<evidence type="ECO:0000256" key="9">
    <source>
        <dbReference type="ARBA" id="ARBA00022842"/>
    </source>
</evidence>
<dbReference type="PIRSF" id="PIRSF500210">
    <property type="entry name" value="FBPtase"/>
    <property type="match status" value="1"/>
</dbReference>
<feature type="domain" description="Fructose-1-6-bisphosphatase class I N-terminal" evidence="12">
    <location>
        <begin position="102"/>
        <end position="268"/>
    </location>
</feature>
<reference evidence="14 15" key="1">
    <citation type="journal article" date="2023" name="Nat. Commun.">
        <title>Origin of minicircular mitochondrial genomes in red algae.</title>
        <authorList>
            <person name="Lee Y."/>
            <person name="Cho C.H."/>
            <person name="Lee Y.M."/>
            <person name="Park S.I."/>
            <person name="Yang J.H."/>
            <person name="West J.A."/>
            <person name="Bhattacharya D."/>
            <person name="Yoon H.S."/>
        </authorList>
    </citation>
    <scope>NUCLEOTIDE SEQUENCE [LARGE SCALE GENOMIC DNA]</scope>
    <source>
        <strain evidence="14 15">CCMP1338</strain>
        <tissue evidence="14">Whole cell</tissue>
    </source>
</reference>
<evidence type="ECO:0000256" key="2">
    <source>
        <dbReference type="ARBA" id="ARBA00001946"/>
    </source>
</evidence>
<evidence type="ECO:0000256" key="4">
    <source>
        <dbReference type="ARBA" id="ARBA00010941"/>
    </source>
</evidence>
<dbReference type="GO" id="GO:0005737">
    <property type="term" value="C:cytoplasm"/>
    <property type="evidence" value="ECO:0007669"/>
    <property type="project" value="TreeGrafter"/>
</dbReference>
<evidence type="ECO:0000256" key="8">
    <source>
        <dbReference type="ARBA" id="ARBA00022801"/>
    </source>
</evidence>
<dbReference type="EC" id="3.1.3.11" evidence="5"/>
<dbReference type="Gene3D" id="3.30.540.10">
    <property type="entry name" value="Fructose-1,6-Bisphosphatase, subunit A, domain 1"/>
    <property type="match status" value="1"/>
</dbReference>
<keyword evidence="9" id="KW-0460">Magnesium</keyword>
<dbReference type="PANTHER" id="PTHR11556">
    <property type="entry name" value="FRUCTOSE-1,6-BISPHOSPHATASE-RELATED"/>
    <property type="match status" value="1"/>
</dbReference>
<evidence type="ECO:0000256" key="3">
    <source>
        <dbReference type="ARBA" id="ARBA00005215"/>
    </source>
</evidence>
<dbReference type="CDD" id="cd00354">
    <property type="entry name" value="FBPase"/>
    <property type="match status" value="1"/>
</dbReference>
<evidence type="ECO:0000313" key="15">
    <source>
        <dbReference type="Proteomes" id="UP001157974"/>
    </source>
</evidence>
<dbReference type="PIRSF" id="PIRSF000904">
    <property type="entry name" value="FBPtase_SBPase"/>
    <property type="match status" value="1"/>
</dbReference>
<dbReference type="GO" id="GO:0046872">
    <property type="term" value="F:metal ion binding"/>
    <property type="evidence" value="ECO:0007669"/>
    <property type="project" value="UniProtKB-KW"/>
</dbReference>
<dbReference type="GO" id="GO:0005986">
    <property type="term" value="P:sucrose biosynthetic process"/>
    <property type="evidence" value="ECO:0007669"/>
    <property type="project" value="TreeGrafter"/>
</dbReference>
<dbReference type="AlphaFoldDB" id="A0AAV8URG7"/>
<keyword evidence="8 11" id="KW-0378">Hydrolase</keyword>
<evidence type="ECO:0000313" key="14">
    <source>
        <dbReference type="EMBL" id="KAJ8903191.1"/>
    </source>
</evidence>
<dbReference type="Pfam" id="PF18913">
    <property type="entry name" value="FBPase_C"/>
    <property type="match status" value="1"/>
</dbReference>
<dbReference type="InterPro" id="IPR020548">
    <property type="entry name" value="Fructose_bisphosphatase_AS"/>
</dbReference>
<evidence type="ECO:0000256" key="11">
    <source>
        <dbReference type="RuleBase" id="RU000508"/>
    </source>
</evidence>
<dbReference type="PRINTS" id="PR00115">
    <property type="entry name" value="F16BPHPHTASE"/>
</dbReference>
<evidence type="ECO:0000256" key="7">
    <source>
        <dbReference type="ARBA" id="ARBA00022723"/>
    </source>
</evidence>
<dbReference type="GO" id="GO:0006000">
    <property type="term" value="P:fructose metabolic process"/>
    <property type="evidence" value="ECO:0007669"/>
    <property type="project" value="TreeGrafter"/>
</dbReference>
<dbReference type="InterPro" id="IPR000146">
    <property type="entry name" value="FBPase_class-1"/>
</dbReference>
<comment type="cofactor">
    <cofactor evidence="2">
        <name>Mg(2+)</name>
        <dbReference type="ChEBI" id="CHEBI:18420"/>
    </cofactor>
</comment>
<protein>
    <recommendedName>
        <fullName evidence="5">fructose-bisphosphatase</fullName>
        <ecNumber evidence="5">3.1.3.11</ecNumber>
    </recommendedName>
</protein>
<dbReference type="PROSITE" id="PS00124">
    <property type="entry name" value="FBPASE"/>
    <property type="match status" value="1"/>
</dbReference>
<dbReference type="SUPFAM" id="SSF56655">
    <property type="entry name" value="Carbohydrate phosphatase"/>
    <property type="match status" value="1"/>
</dbReference>
<comment type="caution">
    <text evidence="14">The sequence shown here is derived from an EMBL/GenBank/DDBJ whole genome shotgun (WGS) entry which is preliminary data.</text>
</comment>
<name>A0AAV8URG7_9RHOD</name>
<dbReference type="Pfam" id="PF00316">
    <property type="entry name" value="FBPase"/>
    <property type="match status" value="1"/>
</dbReference>